<dbReference type="EMBL" id="WBOF01000002">
    <property type="protein sequence ID" value="MQS15903.1"/>
    <property type="molecule type" value="Genomic_DNA"/>
</dbReference>
<evidence type="ECO:0000313" key="2">
    <source>
        <dbReference type="Proteomes" id="UP000450000"/>
    </source>
</evidence>
<organism evidence="1 2">
    <name type="scientific">Streptomyces kaniharaensis</name>
    <dbReference type="NCBI Taxonomy" id="212423"/>
    <lineage>
        <taxon>Bacteria</taxon>
        <taxon>Bacillati</taxon>
        <taxon>Actinomycetota</taxon>
        <taxon>Actinomycetes</taxon>
        <taxon>Kitasatosporales</taxon>
        <taxon>Streptomycetaceae</taxon>
        <taxon>Streptomyces</taxon>
    </lineage>
</organism>
<accession>A0A6N7L298</accession>
<proteinExistence type="predicted"/>
<keyword evidence="2" id="KW-1185">Reference proteome</keyword>
<gene>
    <name evidence="1" type="ORF">F7Q99_27500</name>
</gene>
<evidence type="ECO:0000313" key="1">
    <source>
        <dbReference type="EMBL" id="MQS15903.1"/>
    </source>
</evidence>
<name>A0A6N7L298_9ACTN</name>
<protein>
    <submittedName>
        <fullName evidence="1">Uncharacterized protein</fullName>
    </submittedName>
</protein>
<dbReference type="OrthoDB" id="4336626at2"/>
<reference evidence="1 2" key="1">
    <citation type="submission" date="2019-09" db="EMBL/GenBank/DDBJ databases">
        <title>Genome Sequences of Streptomyces kaniharaensis ATCC 21070.</title>
        <authorList>
            <person name="Zhu W."/>
            <person name="De Crecy-Lagard V."/>
            <person name="Richards N.G."/>
        </authorList>
    </citation>
    <scope>NUCLEOTIDE SEQUENCE [LARGE SCALE GENOMIC DNA]</scope>
    <source>
        <strain evidence="1 2">SF-557</strain>
    </source>
</reference>
<sequence length="154" mass="17482">MKRPCSIRCPYGQVPKEESTWEYGPGGQVEWTRRPGGRSWPCHQDREERLEREAEEQLEAARTANAALRPCWTCRGSIGGKEGSKPELREKARPDRLECPECVQVRAAKGLGPLMLPVPTKRELVAALVSAPDDPWWEDRVLHAKLYPARGRRV</sequence>
<dbReference type="AlphaFoldDB" id="A0A6N7L298"/>
<dbReference type="RefSeq" id="WP_153466675.1">
    <property type="nucleotide sequence ID" value="NZ_WBOF01000002.1"/>
</dbReference>
<comment type="caution">
    <text evidence="1">The sequence shown here is derived from an EMBL/GenBank/DDBJ whole genome shotgun (WGS) entry which is preliminary data.</text>
</comment>
<dbReference type="Proteomes" id="UP000450000">
    <property type="component" value="Unassembled WGS sequence"/>
</dbReference>